<comment type="caution">
    <text evidence="4">The sequence shown here is derived from an EMBL/GenBank/DDBJ whole genome shotgun (WGS) entry which is preliminary data.</text>
</comment>
<evidence type="ECO:0000259" key="3">
    <source>
        <dbReference type="PROSITE" id="PS50089"/>
    </source>
</evidence>
<organism evidence="4 5">
    <name type="scientific">Curvularia kusanoi</name>
    <name type="common">Cochliobolus kusanoi</name>
    <dbReference type="NCBI Taxonomy" id="90978"/>
    <lineage>
        <taxon>Eukaryota</taxon>
        <taxon>Fungi</taxon>
        <taxon>Dikarya</taxon>
        <taxon>Ascomycota</taxon>
        <taxon>Pezizomycotina</taxon>
        <taxon>Dothideomycetes</taxon>
        <taxon>Pleosporomycetidae</taxon>
        <taxon>Pleosporales</taxon>
        <taxon>Pleosporineae</taxon>
        <taxon>Pleosporaceae</taxon>
        <taxon>Curvularia</taxon>
    </lineage>
</organism>
<feature type="domain" description="RING-type" evidence="3">
    <location>
        <begin position="107"/>
        <end position="156"/>
    </location>
</feature>
<keyword evidence="1" id="KW-0862">Zinc</keyword>
<dbReference type="InterPro" id="IPR001841">
    <property type="entry name" value="Znf_RING"/>
</dbReference>
<feature type="region of interest" description="Disordered" evidence="2">
    <location>
        <begin position="37"/>
        <end position="62"/>
    </location>
</feature>
<evidence type="ECO:0000256" key="1">
    <source>
        <dbReference type="PROSITE-ProRule" id="PRU00175"/>
    </source>
</evidence>
<keyword evidence="5" id="KW-1185">Reference proteome</keyword>
<dbReference type="AlphaFoldDB" id="A0A9P4THG9"/>
<evidence type="ECO:0000256" key="2">
    <source>
        <dbReference type="SAM" id="MobiDB-lite"/>
    </source>
</evidence>
<gene>
    <name evidence="4" type="ORF">E8E13_009439</name>
</gene>
<proteinExistence type="predicted"/>
<reference evidence="4" key="1">
    <citation type="submission" date="2019-04" db="EMBL/GenBank/DDBJ databases">
        <title>Sequencing of skin fungus with MAO and IRED activity.</title>
        <authorList>
            <person name="Marsaioli A.J."/>
            <person name="Bonatto J.M.C."/>
            <person name="Reis Junior O."/>
        </authorList>
    </citation>
    <scope>NUCLEOTIDE SEQUENCE</scope>
    <source>
        <strain evidence="4">30M1</strain>
    </source>
</reference>
<dbReference type="Proteomes" id="UP000801428">
    <property type="component" value="Unassembled WGS sequence"/>
</dbReference>
<accession>A0A9P4THG9</accession>
<dbReference type="GO" id="GO:0008270">
    <property type="term" value="F:zinc ion binding"/>
    <property type="evidence" value="ECO:0007669"/>
    <property type="project" value="UniProtKB-KW"/>
</dbReference>
<dbReference type="SUPFAM" id="SSF57850">
    <property type="entry name" value="RING/U-box"/>
    <property type="match status" value="1"/>
</dbReference>
<dbReference type="SMART" id="SM00184">
    <property type="entry name" value="RING"/>
    <property type="match status" value="1"/>
</dbReference>
<sequence>MSARQEENALKDKALYEALAADALTYSTFHNGSLDSASQTNSTAAALPKPSTPGRHDSLGATTSAASAASLKQQTTGKLPSLLQYTDIVLMRTSHLFNNPPPTITTCAYCKTNYDNVSIQSDFLPLHPCNHWLHYRCLIWHVTRDDPNHDKCPVCKTPLFEYDGITALTLATRTDVPMGTPHNPSIGAVNPAQVVYEEDCGFIATLIEAAFHTQLRSPSPYPDKSPDLIACFNGVLKAITDQIRPRSAWLKWKTKTGSLLFAMLVAIKMRRYLWERQKGIVETEAWRLWEEGCREMQRGIWEEVARV</sequence>
<name>A0A9P4THG9_CURKU</name>
<dbReference type="Gene3D" id="3.30.40.10">
    <property type="entry name" value="Zinc/RING finger domain, C3HC4 (zinc finger)"/>
    <property type="match status" value="1"/>
</dbReference>
<evidence type="ECO:0000313" key="4">
    <source>
        <dbReference type="EMBL" id="KAF3004332.1"/>
    </source>
</evidence>
<keyword evidence="1" id="KW-0479">Metal-binding</keyword>
<dbReference type="PROSITE" id="PS50089">
    <property type="entry name" value="ZF_RING_2"/>
    <property type="match status" value="1"/>
</dbReference>
<protein>
    <recommendedName>
        <fullName evidence="3">RING-type domain-containing protein</fullName>
    </recommendedName>
</protein>
<dbReference type="EMBL" id="SWKU01000008">
    <property type="protein sequence ID" value="KAF3004332.1"/>
    <property type="molecule type" value="Genomic_DNA"/>
</dbReference>
<dbReference type="OrthoDB" id="3793888at2759"/>
<evidence type="ECO:0000313" key="5">
    <source>
        <dbReference type="Proteomes" id="UP000801428"/>
    </source>
</evidence>
<keyword evidence="1" id="KW-0863">Zinc-finger</keyword>
<dbReference type="InterPro" id="IPR013083">
    <property type="entry name" value="Znf_RING/FYVE/PHD"/>
</dbReference>